<dbReference type="SMART" id="SM01118">
    <property type="entry name" value="CYTH"/>
    <property type="match status" value="1"/>
</dbReference>
<evidence type="ECO:0000259" key="2">
    <source>
        <dbReference type="PROSITE" id="PS51708"/>
    </source>
</evidence>
<dbReference type="SMART" id="SM00880">
    <property type="entry name" value="CHAD"/>
    <property type="match status" value="1"/>
</dbReference>
<dbReference type="Proteomes" id="UP000595197">
    <property type="component" value="Chromosome"/>
</dbReference>
<accession>A0ABX7B2Z2</accession>
<dbReference type="EMBL" id="CP067420">
    <property type="protein sequence ID" value="QQP88657.1"/>
    <property type="molecule type" value="Genomic_DNA"/>
</dbReference>
<dbReference type="Pfam" id="PF01928">
    <property type="entry name" value="CYTH"/>
    <property type="match status" value="1"/>
</dbReference>
<keyword evidence="4" id="KW-1185">Reference proteome</keyword>
<dbReference type="InterPro" id="IPR038186">
    <property type="entry name" value="CHAD_dom_sf"/>
</dbReference>
<dbReference type="Gene3D" id="1.40.20.10">
    <property type="entry name" value="CHAD domain"/>
    <property type="match status" value="1"/>
</dbReference>
<proteinExistence type="predicted"/>
<sequence>MASQEIELKLRVEPQHLPRFRNSPALAGSAGRPAAKNLESVYYDTEDLRLRGRDVTLRVRKQGRSFVQTIKAANEHAGGVFSRGEWECAVPTAEPDLAAVTDEEPLRLLGPITQADLRPVFASHVKRQVRMLNGAAGRGPETVIEVAIDQGEIRTSGGEVMPLAELELELKGGDPQALFDLALELSAVAPLRIETRTKAERGYALAAGEAESAVKARKLLLTPDHTAEQALASIMRNCLSHVVLNEASALKGADPEGVHQMRVALRRLRSALGLFRSLVPADQYGWLAAEVKWLAGELGNARDWDVFLADLLAPVEGALDEESARGGPLTALREAALASRERAYERARAAILSTRYTTLLLKLGSWLEARSWRQQPLSEEAARLFAPVTDLADGLLAKRHKQARRRGAGFAHLRAEQRHELRISLKKLRYAAEFFRSLYGDKATAKYLRRLAALQDDLGHLNDVATAEALMGRLAADQVGGPGLWRIGGGMVIGWHARGVAQIEPRLVQDWENFAAAKPFWSKASNG</sequence>
<dbReference type="InterPro" id="IPR023577">
    <property type="entry name" value="CYTH_domain"/>
</dbReference>
<name>A0ABX7B2Z2_9PROT</name>
<dbReference type="Gene3D" id="2.40.320.10">
    <property type="entry name" value="Hypothetical Protein Pfu-838710-001"/>
    <property type="match status" value="1"/>
</dbReference>
<evidence type="ECO:0000313" key="4">
    <source>
        <dbReference type="Proteomes" id="UP000595197"/>
    </source>
</evidence>
<reference evidence="3" key="1">
    <citation type="submission" date="2021-02" db="EMBL/GenBank/DDBJ databases">
        <title>Skermanella TT6 skin isolate.</title>
        <authorList>
            <person name="Lee K."/>
            <person name="Ganzorig M."/>
        </authorList>
    </citation>
    <scope>NUCLEOTIDE SEQUENCE</scope>
    <source>
        <strain evidence="3">TT6</strain>
    </source>
</reference>
<evidence type="ECO:0000313" key="3">
    <source>
        <dbReference type="EMBL" id="QQP88657.1"/>
    </source>
</evidence>
<dbReference type="SUPFAM" id="SSF55154">
    <property type="entry name" value="CYTH-like phosphatases"/>
    <property type="match status" value="1"/>
</dbReference>
<dbReference type="RefSeq" id="WP_201073863.1">
    <property type="nucleotide sequence ID" value="NZ_CP067420.1"/>
</dbReference>
<dbReference type="InterPro" id="IPR007899">
    <property type="entry name" value="CHAD_dom"/>
</dbReference>
<protein>
    <submittedName>
        <fullName evidence="3">CHAD domain-containing protein</fullName>
    </submittedName>
</protein>
<dbReference type="PROSITE" id="PS51707">
    <property type="entry name" value="CYTH"/>
    <property type="match status" value="1"/>
</dbReference>
<feature type="domain" description="CYTH" evidence="1">
    <location>
        <begin position="3"/>
        <end position="209"/>
    </location>
</feature>
<dbReference type="Pfam" id="PF05235">
    <property type="entry name" value="CHAD"/>
    <property type="match status" value="1"/>
</dbReference>
<dbReference type="InterPro" id="IPR039013">
    <property type="entry name" value="YgiF"/>
</dbReference>
<gene>
    <name evidence="3" type="ORF">IGS68_21955</name>
</gene>
<dbReference type="CDD" id="cd07756">
    <property type="entry name" value="CYTH-like_Pase_CHAD"/>
    <property type="match status" value="1"/>
</dbReference>
<feature type="domain" description="CHAD" evidence="2">
    <location>
        <begin position="224"/>
        <end position="519"/>
    </location>
</feature>
<dbReference type="InterPro" id="IPR033469">
    <property type="entry name" value="CYTH-like_dom_sf"/>
</dbReference>
<dbReference type="PANTHER" id="PTHR39569:SF1">
    <property type="entry name" value="INORGANIC TRIPHOSPHATASE"/>
    <property type="match status" value="1"/>
</dbReference>
<dbReference type="PROSITE" id="PS51708">
    <property type="entry name" value="CHAD"/>
    <property type="match status" value="1"/>
</dbReference>
<evidence type="ECO:0000259" key="1">
    <source>
        <dbReference type="PROSITE" id="PS51707"/>
    </source>
</evidence>
<organism evidence="3 4">
    <name type="scientific">Skermanella cutis</name>
    <dbReference type="NCBI Taxonomy" id="2775420"/>
    <lineage>
        <taxon>Bacteria</taxon>
        <taxon>Pseudomonadati</taxon>
        <taxon>Pseudomonadota</taxon>
        <taxon>Alphaproteobacteria</taxon>
        <taxon>Rhodospirillales</taxon>
        <taxon>Azospirillaceae</taxon>
        <taxon>Skermanella</taxon>
    </lineage>
</organism>
<dbReference type="PANTHER" id="PTHR39569">
    <property type="entry name" value="INORGANIC TRIPHOSPHATASE"/>
    <property type="match status" value="1"/>
</dbReference>